<keyword evidence="3" id="KW-0808">Transferase</keyword>
<feature type="compositionally biased region" description="Basic and acidic residues" evidence="1">
    <location>
        <begin position="40"/>
        <end position="49"/>
    </location>
</feature>
<dbReference type="GO" id="GO:0005737">
    <property type="term" value="C:cytoplasm"/>
    <property type="evidence" value="ECO:0007669"/>
    <property type="project" value="TreeGrafter"/>
</dbReference>
<dbReference type="InterPro" id="IPR006597">
    <property type="entry name" value="Sel1-like"/>
</dbReference>
<sequence>MSKYLMKIRTDILENNDKAEIISDMVKHTMINHLDDDKQPLHDVNRIQPKDLSSPLREKSDDKRGKGPNFVIRKIYKGLEVACKYIPNNEEEKMKICSKKTQRHSNILMKLSECKHILRFYGISMIEFRIALEICRDLIFLQCADILHHDLKCENILITENLEPKIYNFELARYTDGNTTSTPIDPTTAGDIIPWLAPEKLIGSRYTTQCEIFSFGMLLWELAFEKIPYQGWEPKKIVKHVTEAWKQEPQERISFMKLLDMLEELNNSIRMQENNSSDILYDKFDLNGSKETSDADLELPDKIISSIKPVISIEEGIQAFKHKDHKKAWECFNFHAENNNIEAKYWKGRYLWEGYFDDIQEREEEGKRLLKEAADEGNSDAQLQNRQIFMEYIKRTAIEGNNPTAQFNLGDIYFKGKCNIPKDKNEGIKWLRKAALQDNSKATKLLNQYGVDVYI</sequence>
<gene>
    <name evidence="3" type="ORF">RhiirA4_451123</name>
</gene>
<dbReference type="SUPFAM" id="SSF56112">
    <property type="entry name" value="Protein kinase-like (PK-like)"/>
    <property type="match status" value="1"/>
</dbReference>
<evidence type="ECO:0000313" key="3">
    <source>
        <dbReference type="EMBL" id="PKY38178.1"/>
    </source>
</evidence>
<dbReference type="VEuPathDB" id="FungiDB:RhiirFUN_018198"/>
<feature type="region of interest" description="Disordered" evidence="1">
    <location>
        <begin position="40"/>
        <end position="65"/>
    </location>
</feature>
<dbReference type="AlphaFoldDB" id="A0A2I1FUV3"/>
<comment type="caution">
    <text evidence="3">The sequence shown here is derived from an EMBL/GenBank/DDBJ whole genome shotgun (WGS) entry which is preliminary data.</text>
</comment>
<dbReference type="PROSITE" id="PS00108">
    <property type="entry name" value="PROTEIN_KINASE_ST"/>
    <property type="match status" value="1"/>
</dbReference>
<dbReference type="InterPro" id="IPR050167">
    <property type="entry name" value="Ser_Thr_protein_kinase"/>
</dbReference>
<dbReference type="Gene3D" id="1.10.510.10">
    <property type="entry name" value="Transferase(Phosphotransferase) domain 1"/>
    <property type="match status" value="1"/>
</dbReference>
<dbReference type="GO" id="GO:0005524">
    <property type="term" value="F:ATP binding"/>
    <property type="evidence" value="ECO:0007669"/>
    <property type="project" value="InterPro"/>
</dbReference>
<dbReference type="InterPro" id="IPR008271">
    <property type="entry name" value="Ser/Thr_kinase_AS"/>
</dbReference>
<dbReference type="SUPFAM" id="SSF81901">
    <property type="entry name" value="HCP-like"/>
    <property type="match status" value="1"/>
</dbReference>
<dbReference type="Pfam" id="PF07714">
    <property type="entry name" value="PK_Tyr_Ser-Thr"/>
    <property type="match status" value="1"/>
</dbReference>
<dbReference type="EMBL" id="LLXI01000019">
    <property type="protein sequence ID" value="PKY38178.1"/>
    <property type="molecule type" value="Genomic_DNA"/>
</dbReference>
<dbReference type="InterPro" id="IPR000719">
    <property type="entry name" value="Prot_kinase_dom"/>
</dbReference>
<dbReference type="InterPro" id="IPR011009">
    <property type="entry name" value="Kinase-like_dom_sf"/>
</dbReference>
<dbReference type="GO" id="GO:0007165">
    <property type="term" value="P:signal transduction"/>
    <property type="evidence" value="ECO:0007669"/>
    <property type="project" value="TreeGrafter"/>
</dbReference>
<evidence type="ECO:0000256" key="1">
    <source>
        <dbReference type="SAM" id="MobiDB-lite"/>
    </source>
</evidence>
<name>A0A2I1FUV3_9GLOM</name>
<dbReference type="InterPro" id="IPR011990">
    <property type="entry name" value="TPR-like_helical_dom_sf"/>
</dbReference>
<dbReference type="VEuPathDB" id="FungiDB:RhiirA1_529936"/>
<organism evidence="3 4">
    <name type="scientific">Rhizophagus irregularis</name>
    <dbReference type="NCBI Taxonomy" id="588596"/>
    <lineage>
        <taxon>Eukaryota</taxon>
        <taxon>Fungi</taxon>
        <taxon>Fungi incertae sedis</taxon>
        <taxon>Mucoromycota</taxon>
        <taxon>Glomeromycotina</taxon>
        <taxon>Glomeromycetes</taxon>
        <taxon>Glomerales</taxon>
        <taxon>Glomeraceae</taxon>
        <taxon>Rhizophagus</taxon>
    </lineage>
</organism>
<dbReference type="InterPro" id="IPR001245">
    <property type="entry name" value="Ser-Thr/Tyr_kinase_cat_dom"/>
</dbReference>
<keyword evidence="4" id="KW-1185">Reference proteome</keyword>
<proteinExistence type="predicted"/>
<keyword evidence="3" id="KW-0418">Kinase</keyword>
<dbReference type="SMART" id="SM00671">
    <property type="entry name" value="SEL1"/>
    <property type="match status" value="2"/>
</dbReference>
<dbReference type="GO" id="GO:0004672">
    <property type="term" value="F:protein kinase activity"/>
    <property type="evidence" value="ECO:0007669"/>
    <property type="project" value="InterPro"/>
</dbReference>
<reference evidence="3 4" key="1">
    <citation type="submission" date="2015-10" db="EMBL/GenBank/DDBJ databases">
        <title>Genome analyses suggest a sexual origin of heterokaryosis in a supposedly ancient asexual fungus.</title>
        <authorList>
            <person name="Ropars J."/>
            <person name="Sedzielewska K."/>
            <person name="Noel J."/>
            <person name="Charron P."/>
            <person name="Farinelli L."/>
            <person name="Marton T."/>
            <person name="Kruger M."/>
            <person name="Pelin A."/>
            <person name="Brachmann A."/>
            <person name="Corradi N."/>
        </authorList>
    </citation>
    <scope>NUCLEOTIDE SEQUENCE [LARGE SCALE GENOMIC DNA]</scope>
    <source>
        <strain evidence="3 4">A4</strain>
    </source>
</reference>
<protein>
    <submittedName>
        <fullName evidence="3">Kinase-like protein</fullName>
    </submittedName>
</protein>
<dbReference type="VEuPathDB" id="FungiDB:FUN_025210"/>
<dbReference type="SMART" id="SM00220">
    <property type="entry name" value="S_TKc"/>
    <property type="match status" value="1"/>
</dbReference>
<dbReference type="PROSITE" id="PS50011">
    <property type="entry name" value="PROTEIN_KINASE_DOM"/>
    <property type="match status" value="1"/>
</dbReference>
<dbReference type="PANTHER" id="PTHR23257">
    <property type="entry name" value="SERINE-THREONINE PROTEIN KINASE"/>
    <property type="match status" value="1"/>
</dbReference>
<dbReference type="Pfam" id="PF08238">
    <property type="entry name" value="Sel1"/>
    <property type="match status" value="1"/>
</dbReference>
<evidence type="ECO:0000259" key="2">
    <source>
        <dbReference type="PROSITE" id="PS50011"/>
    </source>
</evidence>
<accession>A0A2I1FUV3</accession>
<dbReference type="Proteomes" id="UP000234323">
    <property type="component" value="Unassembled WGS sequence"/>
</dbReference>
<dbReference type="Gene3D" id="1.25.40.10">
    <property type="entry name" value="Tetratricopeptide repeat domain"/>
    <property type="match status" value="1"/>
</dbReference>
<feature type="domain" description="Protein kinase" evidence="2">
    <location>
        <begin position="1"/>
        <end position="304"/>
    </location>
</feature>
<evidence type="ECO:0000313" key="4">
    <source>
        <dbReference type="Proteomes" id="UP000234323"/>
    </source>
</evidence>
<feature type="compositionally biased region" description="Basic and acidic residues" evidence="1">
    <location>
        <begin position="56"/>
        <end position="65"/>
    </location>
</feature>